<proteinExistence type="predicted"/>
<accession>A0A8S1LXD3</accession>
<protein>
    <submittedName>
        <fullName evidence="1">Uncharacterized protein</fullName>
    </submittedName>
</protein>
<dbReference type="Proteomes" id="UP000692954">
    <property type="component" value="Unassembled WGS sequence"/>
</dbReference>
<dbReference type="AlphaFoldDB" id="A0A8S1LXD3"/>
<reference evidence="1" key="1">
    <citation type="submission" date="2021-01" db="EMBL/GenBank/DDBJ databases">
        <authorList>
            <consortium name="Genoscope - CEA"/>
            <person name="William W."/>
        </authorList>
    </citation>
    <scope>NUCLEOTIDE SEQUENCE</scope>
</reference>
<comment type="caution">
    <text evidence="1">The sequence shown here is derived from an EMBL/GenBank/DDBJ whole genome shotgun (WGS) entry which is preliminary data.</text>
</comment>
<evidence type="ECO:0000313" key="1">
    <source>
        <dbReference type="EMBL" id="CAD8070952.1"/>
    </source>
</evidence>
<gene>
    <name evidence="1" type="ORF">PSON_ATCC_30995.1.T0270254</name>
</gene>
<organism evidence="1 2">
    <name type="scientific">Paramecium sonneborni</name>
    <dbReference type="NCBI Taxonomy" id="65129"/>
    <lineage>
        <taxon>Eukaryota</taxon>
        <taxon>Sar</taxon>
        <taxon>Alveolata</taxon>
        <taxon>Ciliophora</taxon>
        <taxon>Intramacronucleata</taxon>
        <taxon>Oligohymenophorea</taxon>
        <taxon>Peniculida</taxon>
        <taxon>Parameciidae</taxon>
        <taxon>Paramecium</taxon>
    </lineage>
</organism>
<dbReference type="EMBL" id="CAJJDN010000027">
    <property type="protein sequence ID" value="CAD8070952.1"/>
    <property type="molecule type" value="Genomic_DNA"/>
</dbReference>
<sequence>MKVLYFVLYYQKNSITSIFYLSNFQDRSFEDNLKIISFCYKLYSPQKQLQDQTNLNQINQEIFQEARYLIKIMENQYQQYIVPIQSVNSNDQKEFYDKYFDDSSNKKENQDQINNYHLENKFQKKY</sequence>
<keyword evidence="2" id="KW-1185">Reference proteome</keyword>
<evidence type="ECO:0000313" key="2">
    <source>
        <dbReference type="Proteomes" id="UP000692954"/>
    </source>
</evidence>
<name>A0A8S1LXD3_9CILI</name>